<dbReference type="Gene3D" id="2.40.50.140">
    <property type="entry name" value="Nucleic acid-binding proteins"/>
    <property type="match status" value="1"/>
</dbReference>
<reference evidence="2" key="1">
    <citation type="submission" date="2023-07" db="EMBL/GenBank/DDBJ databases">
        <authorList>
            <consortium name="AG Swart"/>
            <person name="Singh M."/>
            <person name="Singh A."/>
            <person name="Seah K."/>
            <person name="Emmerich C."/>
        </authorList>
    </citation>
    <scope>NUCLEOTIDE SEQUENCE</scope>
    <source>
        <strain evidence="2">DP1</strain>
    </source>
</reference>
<dbReference type="InterPro" id="IPR003323">
    <property type="entry name" value="OTU_dom"/>
</dbReference>
<dbReference type="CDD" id="cd04458">
    <property type="entry name" value="CSP_CDS"/>
    <property type="match status" value="1"/>
</dbReference>
<sequence>MIFPGLNLKYQFLKQYIHTIKKLIKRQRQKVKAEDKYALSIQLDKSDFYLKQIAKDKNNIFRAFSDSLFFSQSYYKDVKNKLYSFIQKYANIFKNLLTFIDSRFESAEEYLEEIGRGNKEPEITLTMLSFIYNQNLVLLYSDENFNLKKYKLEFGFKETTFISILDNSGHFNTVYSKEYIKNCGMTQTLIIDIIGKALQENDEDPEISPAFTKKKTHYINNDYNTWKTKQIEKKKEDTKIEDLDKLSETINPEYLKDSAPSVENSQTDLVPDNSVNLPGVNNMNLGSLSFVGEHAPKFPMANPPSKNTTFELPKQNPQGFNKISGGNQSSMNMPGHMSGYMPGISPPIPGMTPPMSGMMPPMPGMPPPFPRMTPSAPGFSHTKFSEMQGSYPPFSSAPEYQMSYPGTPNGVIELTQASGRLKFFDEVQNYGFLVVDQDHSDLFVHYDDLKSSRISRDVLRQAKTSYFLQFTFDIVKYSGKYKESKKAVNLKLVKFEKLGLIN</sequence>
<keyword evidence="3" id="KW-1185">Reference proteome</keyword>
<dbReference type="Proteomes" id="UP001295684">
    <property type="component" value="Unassembled WGS sequence"/>
</dbReference>
<dbReference type="SUPFAM" id="SSF50249">
    <property type="entry name" value="Nucleic acid-binding proteins"/>
    <property type="match status" value="1"/>
</dbReference>
<dbReference type="PROSITE" id="PS50802">
    <property type="entry name" value="OTU"/>
    <property type="match status" value="1"/>
</dbReference>
<dbReference type="EMBL" id="CAMPGE010002431">
    <property type="protein sequence ID" value="CAI2361234.1"/>
    <property type="molecule type" value="Genomic_DNA"/>
</dbReference>
<evidence type="ECO:0000259" key="1">
    <source>
        <dbReference type="PROSITE" id="PS50802"/>
    </source>
</evidence>
<dbReference type="InterPro" id="IPR002059">
    <property type="entry name" value="CSP_DNA-bd"/>
</dbReference>
<comment type="caution">
    <text evidence="2">The sequence shown here is derived from an EMBL/GenBank/DDBJ whole genome shotgun (WGS) entry which is preliminary data.</text>
</comment>
<accession>A0AAD1U8W4</accession>
<feature type="domain" description="OTU" evidence="1">
    <location>
        <begin position="48"/>
        <end position="177"/>
    </location>
</feature>
<name>A0AAD1U8W4_EUPCR</name>
<dbReference type="Gene3D" id="3.90.70.80">
    <property type="match status" value="1"/>
</dbReference>
<dbReference type="InterPro" id="IPR012340">
    <property type="entry name" value="NA-bd_OB-fold"/>
</dbReference>
<evidence type="ECO:0000313" key="3">
    <source>
        <dbReference type="Proteomes" id="UP001295684"/>
    </source>
</evidence>
<organism evidence="2 3">
    <name type="scientific">Euplotes crassus</name>
    <dbReference type="NCBI Taxonomy" id="5936"/>
    <lineage>
        <taxon>Eukaryota</taxon>
        <taxon>Sar</taxon>
        <taxon>Alveolata</taxon>
        <taxon>Ciliophora</taxon>
        <taxon>Intramacronucleata</taxon>
        <taxon>Spirotrichea</taxon>
        <taxon>Hypotrichia</taxon>
        <taxon>Euplotida</taxon>
        <taxon>Euplotidae</taxon>
        <taxon>Moneuplotes</taxon>
    </lineage>
</organism>
<evidence type="ECO:0000313" key="2">
    <source>
        <dbReference type="EMBL" id="CAI2361234.1"/>
    </source>
</evidence>
<proteinExistence type="predicted"/>
<dbReference type="AlphaFoldDB" id="A0AAD1U8W4"/>
<protein>
    <recommendedName>
        <fullName evidence="1">OTU domain-containing protein</fullName>
    </recommendedName>
</protein>
<gene>
    <name evidence="2" type="ORF">ECRASSUSDP1_LOCUS2544</name>
</gene>
<dbReference type="GO" id="GO:0003676">
    <property type="term" value="F:nucleic acid binding"/>
    <property type="evidence" value="ECO:0007669"/>
    <property type="project" value="InterPro"/>
</dbReference>